<reference evidence="2" key="1">
    <citation type="submission" date="2022-07" db="EMBL/GenBank/DDBJ databases">
        <title>Phylogenomic reconstructions and comparative analyses of Kickxellomycotina fungi.</title>
        <authorList>
            <person name="Reynolds N.K."/>
            <person name="Stajich J.E."/>
            <person name="Barry K."/>
            <person name="Grigoriev I.V."/>
            <person name="Crous P."/>
            <person name="Smith M.E."/>
        </authorList>
    </citation>
    <scope>NUCLEOTIDE SEQUENCE</scope>
    <source>
        <strain evidence="2">BCRC 34381</strain>
    </source>
</reference>
<protein>
    <submittedName>
        <fullName evidence="2">3-keto-steroid reductase</fullName>
        <ecNumber evidence="2">1.1.1.270</ecNumber>
    </submittedName>
</protein>
<dbReference type="PANTHER" id="PTHR44442:SF1">
    <property type="entry name" value="3-KETO-STEROID REDUCTASE_17-BETA-HYDROXYSTEROID DEHYDROGENASE 7"/>
    <property type="match status" value="1"/>
</dbReference>
<accession>A0A9W8CNV1</accession>
<organism evidence="2 3">
    <name type="scientific">Coemansia biformis</name>
    <dbReference type="NCBI Taxonomy" id="1286918"/>
    <lineage>
        <taxon>Eukaryota</taxon>
        <taxon>Fungi</taxon>
        <taxon>Fungi incertae sedis</taxon>
        <taxon>Zoopagomycota</taxon>
        <taxon>Kickxellomycotina</taxon>
        <taxon>Kickxellomycetes</taxon>
        <taxon>Kickxellales</taxon>
        <taxon>Kickxellaceae</taxon>
        <taxon>Coemansia</taxon>
    </lineage>
</organism>
<keyword evidence="1" id="KW-0812">Transmembrane</keyword>
<sequence length="211" mass="22885">DGLGLTFQTNTFGHYLLIDRLTPLLASTGGARVIWTGSAASHLDFSPTDYQHIHGDKPYESSKYIVDQIVVPLDARLQKQGVRCYVTEPGNVCSGFLAGLGLPVIQLLIVAAFYLLRIVAGMPRFTITADHAATACVFVGLADDKALDPRIKYHSYVTRTGTPYVARHPLTARESAAAFLIDKLDSLVDRFTGCSRAKDISSGAARLISRC</sequence>
<keyword evidence="1" id="KW-0472">Membrane</keyword>
<dbReference type="GO" id="GO:0016125">
    <property type="term" value="P:sterol metabolic process"/>
    <property type="evidence" value="ECO:0007669"/>
    <property type="project" value="TreeGrafter"/>
</dbReference>
<evidence type="ECO:0000313" key="2">
    <source>
        <dbReference type="EMBL" id="KAJ1718423.1"/>
    </source>
</evidence>
<gene>
    <name evidence="2" type="primary">ERG27</name>
    <name evidence="2" type="ORF">LPJ61_006637</name>
</gene>
<evidence type="ECO:0000313" key="3">
    <source>
        <dbReference type="Proteomes" id="UP001143981"/>
    </source>
</evidence>
<dbReference type="Gene3D" id="3.40.50.720">
    <property type="entry name" value="NAD(P)-binding Rossmann-like Domain"/>
    <property type="match status" value="1"/>
</dbReference>
<comment type="caution">
    <text evidence="2">The sequence shown here is derived from an EMBL/GenBank/DDBJ whole genome shotgun (WGS) entry which is preliminary data.</text>
</comment>
<dbReference type="EMBL" id="JANBOI010003470">
    <property type="protein sequence ID" value="KAJ1718423.1"/>
    <property type="molecule type" value="Genomic_DNA"/>
</dbReference>
<dbReference type="InterPro" id="IPR036291">
    <property type="entry name" value="NAD(P)-bd_dom_sf"/>
</dbReference>
<dbReference type="AlphaFoldDB" id="A0A9W8CNV1"/>
<dbReference type="GO" id="GO:0000253">
    <property type="term" value="F:3-beta-hydroxysteroid 3-dehydrogenase (NADP+) activity"/>
    <property type="evidence" value="ECO:0007669"/>
    <property type="project" value="UniProtKB-EC"/>
</dbReference>
<dbReference type="Proteomes" id="UP001143981">
    <property type="component" value="Unassembled WGS sequence"/>
</dbReference>
<dbReference type="PANTHER" id="PTHR44442">
    <property type="entry name" value="3-KETO-STEROID REDUCTASE"/>
    <property type="match status" value="1"/>
</dbReference>
<dbReference type="InterPro" id="IPR052834">
    <property type="entry name" value="3KSR/17beta-HSD"/>
</dbReference>
<dbReference type="SUPFAM" id="SSF51735">
    <property type="entry name" value="NAD(P)-binding Rossmann-fold domains"/>
    <property type="match status" value="1"/>
</dbReference>
<keyword evidence="2" id="KW-0560">Oxidoreductase</keyword>
<keyword evidence="1" id="KW-1133">Transmembrane helix</keyword>
<keyword evidence="3" id="KW-1185">Reference proteome</keyword>
<dbReference type="OrthoDB" id="9989144at2759"/>
<name>A0A9W8CNV1_9FUNG</name>
<feature type="non-terminal residue" evidence="2">
    <location>
        <position position="1"/>
    </location>
</feature>
<dbReference type="GO" id="GO:0005789">
    <property type="term" value="C:endoplasmic reticulum membrane"/>
    <property type="evidence" value="ECO:0007669"/>
    <property type="project" value="TreeGrafter"/>
</dbReference>
<evidence type="ECO:0000256" key="1">
    <source>
        <dbReference type="SAM" id="Phobius"/>
    </source>
</evidence>
<feature type="transmembrane region" description="Helical" evidence="1">
    <location>
        <begin position="96"/>
        <end position="116"/>
    </location>
</feature>
<proteinExistence type="predicted"/>
<dbReference type="EC" id="1.1.1.270" evidence="2"/>